<dbReference type="AlphaFoldDB" id="A0A0V0TBL2"/>
<keyword evidence="2" id="KW-1185">Reference proteome</keyword>
<organism evidence="1 2">
    <name type="scientific">Trichinella murrelli</name>
    <dbReference type="NCBI Taxonomy" id="144512"/>
    <lineage>
        <taxon>Eukaryota</taxon>
        <taxon>Metazoa</taxon>
        <taxon>Ecdysozoa</taxon>
        <taxon>Nematoda</taxon>
        <taxon>Enoplea</taxon>
        <taxon>Dorylaimia</taxon>
        <taxon>Trichinellida</taxon>
        <taxon>Trichinellidae</taxon>
        <taxon>Trichinella</taxon>
    </lineage>
</organism>
<protein>
    <submittedName>
        <fullName evidence="1">Uncharacterized protein</fullName>
    </submittedName>
</protein>
<comment type="caution">
    <text evidence="1">The sequence shown here is derived from an EMBL/GenBank/DDBJ whole genome shotgun (WGS) entry which is preliminary data.</text>
</comment>
<evidence type="ECO:0000313" key="2">
    <source>
        <dbReference type="Proteomes" id="UP000055048"/>
    </source>
</evidence>
<dbReference type="EMBL" id="JYDJ01000369">
    <property type="protein sequence ID" value="KRX36369.1"/>
    <property type="molecule type" value="Genomic_DNA"/>
</dbReference>
<proteinExistence type="predicted"/>
<reference evidence="1 2" key="1">
    <citation type="submission" date="2015-01" db="EMBL/GenBank/DDBJ databases">
        <title>Evolution of Trichinella species and genotypes.</title>
        <authorList>
            <person name="Korhonen P.K."/>
            <person name="Edoardo P."/>
            <person name="Giuseppe L.R."/>
            <person name="Gasser R.B."/>
        </authorList>
    </citation>
    <scope>NUCLEOTIDE SEQUENCE [LARGE SCALE GENOMIC DNA]</scope>
    <source>
        <strain evidence="1">ISS417</strain>
    </source>
</reference>
<dbReference type="Proteomes" id="UP000055048">
    <property type="component" value="Unassembled WGS sequence"/>
</dbReference>
<name>A0A0V0TBL2_9BILA</name>
<evidence type="ECO:0000313" key="1">
    <source>
        <dbReference type="EMBL" id="KRX36369.1"/>
    </source>
</evidence>
<accession>A0A0V0TBL2</accession>
<sequence length="285" mass="32115">MDYVIIRKFVWSQPMTLSNCVSYGSDVFPCHASYGLRHPMKLVPLATLVHMDIKAFPSRPSVPLLITNSIVYHAGARIDLSSVRFQCDMTNIGYAPGQIKICICLQAIPQAIYSTIFDLRGFLCKFLIASGPRRRLRLCPRANKNLHIPAGYAQSILLHNTCLQGDMQIFICFQATPRASPQLATPSAARLLLYSYVKRNQWVVSVQWNYFYELEYLSLMVVRVSLNGLKRCTKILHILPIIGMDYIINIELVHTPALIKVGLMALLNIGPEICVASLITVVRYN</sequence>
<gene>
    <name evidence="1" type="ORF">T05_16463</name>
</gene>